<dbReference type="GO" id="GO:0018104">
    <property type="term" value="P:peptidoglycan-protein cross-linking"/>
    <property type="evidence" value="ECO:0007669"/>
    <property type="project" value="TreeGrafter"/>
</dbReference>
<dbReference type="KEGG" id="tsin:OXH18_05730"/>
<feature type="active site" description="Nucleophile" evidence="6">
    <location>
        <position position="123"/>
    </location>
</feature>
<dbReference type="PANTHER" id="PTHR30582:SF2">
    <property type="entry name" value="L,D-TRANSPEPTIDASE YCIB-RELATED"/>
    <property type="match status" value="1"/>
</dbReference>
<evidence type="ECO:0000256" key="5">
    <source>
        <dbReference type="ARBA" id="ARBA00023316"/>
    </source>
</evidence>
<evidence type="ECO:0000313" key="9">
    <source>
        <dbReference type="Proteomes" id="UP001163152"/>
    </source>
</evidence>
<dbReference type="GO" id="GO:0071972">
    <property type="term" value="F:peptidoglycan L,D-transpeptidase activity"/>
    <property type="evidence" value="ECO:0007669"/>
    <property type="project" value="TreeGrafter"/>
</dbReference>
<proteinExistence type="predicted"/>
<dbReference type="Gene3D" id="2.40.440.10">
    <property type="entry name" value="L,D-transpeptidase catalytic domain-like"/>
    <property type="match status" value="1"/>
</dbReference>
<dbReference type="AlphaFoldDB" id="A0A9E9C8J8"/>
<keyword evidence="4 6" id="KW-0573">Peptidoglycan synthesis</keyword>
<evidence type="ECO:0000259" key="7">
    <source>
        <dbReference type="PROSITE" id="PS52029"/>
    </source>
</evidence>
<sequence length="148" mass="16686">MSLSITVGEAIVVPVEAQTWIAQRMTELQYTNTRWIEINVSTQRLIAWEGRTPVYAIIVSTGTDDHPTLVGSFTVQSKHRTARMQGDDYDVPDVPFVMYYDGNYGIHGAYWHRSFGTPVSHGCVNVAVDHAEWLFNWATIGTPVVVHY</sequence>
<reference evidence="8" key="1">
    <citation type="submission" date="2022-12" db="EMBL/GenBank/DDBJ databases">
        <title>Polyphasic identification of a Novel Hot-Spring Cyanobacterium Ocullathermofonsia sinensis gen nov. sp. nov. and Genomic Insights on its Adaptations to the Thermal Habitat.</title>
        <authorList>
            <person name="Daroch M."/>
            <person name="Tang J."/>
            <person name="Jiang Y."/>
        </authorList>
    </citation>
    <scope>NUCLEOTIDE SEQUENCE</scope>
    <source>
        <strain evidence="8">PKUAC-SCTA174</strain>
    </source>
</reference>
<dbReference type="SUPFAM" id="SSF141523">
    <property type="entry name" value="L,D-transpeptidase catalytic domain-like"/>
    <property type="match status" value="1"/>
</dbReference>
<name>A0A9E9C8J8_9CYAN</name>
<protein>
    <submittedName>
        <fullName evidence="8">L,D-transpeptidase</fullName>
    </submittedName>
</protein>
<comment type="pathway">
    <text evidence="1 6">Cell wall biogenesis; peptidoglycan biosynthesis.</text>
</comment>
<evidence type="ECO:0000256" key="3">
    <source>
        <dbReference type="ARBA" id="ARBA00022960"/>
    </source>
</evidence>
<accession>A0A9E9C8J8</accession>
<dbReference type="PROSITE" id="PS52029">
    <property type="entry name" value="LD_TPASE"/>
    <property type="match status" value="1"/>
</dbReference>
<evidence type="ECO:0000313" key="8">
    <source>
        <dbReference type="EMBL" id="WAL61489.1"/>
    </source>
</evidence>
<evidence type="ECO:0000256" key="4">
    <source>
        <dbReference type="ARBA" id="ARBA00022984"/>
    </source>
</evidence>
<evidence type="ECO:0000256" key="6">
    <source>
        <dbReference type="PROSITE-ProRule" id="PRU01373"/>
    </source>
</evidence>
<feature type="domain" description="L,D-TPase catalytic" evidence="7">
    <location>
        <begin position="34"/>
        <end position="147"/>
    </location>
</feature>
<dbReference type="CDD" id="cd16913">
    <property type="entry name" value="YkuD_like"/>
    <property type="match status" value="1"/>
</dbReference>
<dbReference type="InterPro" id="IPR038063">
    <property type="entry name" value="Transpep_catalytic_dom"/>
</dbReference>
<dbReference type="GO" id="GO:0005576">
    <property type="term" value="C:extracellular region"/>
    <property type="evidence" value="ECO:0007669"/>
    <property type="project" value="TreeGrafter"/>
</dbReference>
<dbReference type="Pfam" id="PF03734">
    <property type="entry name" value="YkuD"/>
    <property type="match status" value="1"/>
</dbReference>
<dbReference type="GO" id="GO:0071555">
    <property type="term" value="P:cell wall organization"/>
    <property type="evidence" value="ECO:0007669"/>
    <property type="project" value="UniProtKB-UniRule"/>
</dbReference>
<keyword evidence="3 6" id="KW-0133">Cell shape</keyword>
<feature type="active site" description="Proton donor/acceptor" evidence="6">
    <location>
        <position position="107"/>
    </location>
</feature>
<dbReference type="EMBL" id="CP113797">
    <property type="protein sequence ID" value="WAL61489.1"/>
    <property type="molecule type" value="Genomic_DNA"/>
</dbReference>
<organism evidence="8 9">
    <name type="scientific">Thermocoleostomius sinensis A174</name>
    <dbReference type="NCBI Taxonomy" id="2016057"/>
    <lineage>
        <taxon>Bacteria</taxon>
        <taxon>Bacillati</taxon>
        <taxon>Cyanobacteriota</taxon>
        <taxon>Cyanophyceae</taxon>
        <taxon>Oculatellales</taxon>
        <taxon>Oculatellaceae</taxon>
        <taxon>Thermocoleostomius</taxon>
    </lineage>
</organism>
<dbReference type="InterPro" id="IPR005490">
    <property type="entry name" value="LD_TPept_cat_dom"/>
</dbReference>
<keyword evidence="2" id="KW-0808">Transferase</keyword>
<dbReference type="Proteomes" id="UP001163152">
    <property type="component" value="Chromosome"/>
</dbReference>
<dbReference type="InterPro" id="IPR050979">
    <property type="entry name" value="LD-transpeptidase"/>
</dbReference>
<keyword evidence="5 6" id="KW-0961">Cell wall biogenesis/degradation</keyword>
<dbReference type="PANTHER" id="PTHR30582">
    <property type="entry name" value="L,D-TRANSPEPTIDASE"/>
    <property type="match status" value="1"/>
</dbReference>
<evidence type="ECO:0000256" key="2">
    <source>
        <dbReference type="ARBA" id="ARBA00022679"/>
    </source>
</evidence>
<evidence type="ECO:0000256" key="1">
    <source>
        <dbReference type="ARBA" id="ARBA00004752"/>
    </source>
</evidence>
<dbReference type="GO" id="GO:0008360">
    <property type="term" value="P:regulation of cell shape"/>
    <property type="evidence" value="ECO:0007669"/>
    <property type="project" value="UniProtKB-UniRule"/>
</dbReference>
<dbReference type="GO" id="GO:0016740">
    <property type="term" value="F:transferase activity"/>
    <property type="evidence" value="ECO:0007669"/>
    <property type="project" value="UniProtKB-KW"/>
</dbReference>
<keyword evidence="9" id="KW-1185">Reference proteome</keyword>
<gene>
    <name evidence="8" type="ORF">OXH18_05730</name>
</gene>